<dbReference type="AlphaFoldDB" id="A0L5A4"/>
<dbReference type="InterPro" id="IPR035909">
    <property type="entry name" value="CheB_C"/>
</dbReference>
<dbReference type="PROSITE" id="PS50110">
    <property type="entry name" value="RESPONSE_REGULATORY"/>
    <property type="match status" value="1"/>
</dbReference>
<feature type="domain" description="Response regulatory" evidence="9">
    <location>
        <begin position="29"/>
        <end position="146"/>
    </location>
</feature>
<evidence type="ECO:0000256" key="5">
    <source>
        <dbReference type="HAMAP-Rule" id="MF_00099"/>
    </source>
</evidence>
<proteinExistence type="inferred from homology"/>
<dbReference type="CDD" id="cd16432">
    <property type="entry name" value="CheB_Rec"/>
    <property type="match status" value="1"/>
</dbReference>
<dbReference type="GO" id="GO:0000156">
    <property type="term" value="F:phosphorelay response regulator activity"/>
    <property type="evidence" value="ECO:0007669"/>
    <property type="project" value="InterPro"/>
</dbReference>
<accession>A0L5A4</accession>
<dbReference type="GO" id="GO:0005737">
    <property type="term" value="C:cytoplasm"/>
    <property type="evidence" value="ECO:0007669"/>
    <property type="project" value="UniProtKB-SubCell"/>
</dbReference>
<dbReference type="STRING" id="156889.Mmc1_0626"/>
<comment type="catalytic activity">
    <reaction evidence="4 5">
        <text>[protein]-L-glutamate 5-O-methyl ester + H2O = L-glutamyl-[protein] + methanol + H(+)</text>
        <dbReference type="Rhea" id="RHEA:23236"/>
        <dbReference type="Rhea" id="RHEA-COMP:10208"/>
        <dbReference type="Rhea" id="RHEA-COMP:10311"/>
        <dbReference type="ChEBI" id="CHEBI:15377"/>
        <dbReference type="ChEBI" id="CHEBI:15378"/>
        <dbReference type="ChEBI" id="CHEBI:17790"/>
        <dbReference type="ChEBI" id="CHEBI:29973"/>
        <dbReference type="ChEBI" id="CHEBI:82795"/>
        <dbReference type="EC" id="3.1.1.61"/>
    </reaction>
</comment>
<comment type="domain">
    <text evidence="5">Contains a C-terminal catalytic domain, and an N-terminal region which modulates catalytic activity.</text>
</comment>
<comment type="PTM">
    <text evidence="5">Phosphorylated by CheA. Phosphorylation of the N-terminal regulatory domain activates the methylesterase activity.</text>
</comment>
<keyword evidence="12" id="KW-1185">Reference proteome</keyword>
<dbReference type="SUPFAM" id="SSF52172">
    <property type="entry name" value="CheY-like"/>
    <property type="match status" value="1"/>
</dbReference>
<reference evidence="12" key="1">
    <citation type="journal article" date="2009" name="Appl. Environ. Microbiol.">
        <title>Complete genome sequence of the chemolithoautotrophic marine magnetotactic coccus strain MC-1.</title>
        <authorList>
            <person name="Schubbe S."/>
            <person name="Williams T.J."/>
            <person name="Xie G."/>
            <person name="Kiss H.E."/>
            <person name="Brettin T.S."/>
            <person name="Martinez D."/>
            <person name="Ross C.A."/>
            <person name="Schuler D."/>
            <person name="Cox B.L."/>
            <person name="Nealson K.H."/>
            <person name="Bazylinski D.A."/>
        </authorList>
    </citation>
    <scope>NUCLEOTIDE SEQUENCE [LARGE SCALE GENOMIC DNA]</scope>
    <source>
        <strain evidence="12">ATCC BAA-1437 / JCM 17883 / MC-1</strain>
    </source>
</reference>
<feature type="active site" evidence="5 6">
    <location>
        <position position="335"/>
    </location>
</feature>
<evidence type="ECO:0000259" key="10">
    <source>
        <dbReference type="PROSITE" id="PS50122"/>
    </source>
</evidence>
<keyword evidence="2 5" id="KW-0145">Chemotaxis</keyword>
<evidence type="ECO:0000256" key="4">
    <source>
        <dbReference type="ARBA" id="ARBA00048267"/>
    </source>
</evidence>
<protein>
    <recommendedName>
        <fullName evidence="5">Protein-glutamate methylesterase/protein-glutamine glutaminase</fullName>
        <ecNumber evidence="5">3.1.1.61</ecNumber>
        <ecNumber evidence="5">3.5.1.44</ecNumber>
    </recommendedName>
</protein>
<evidence type="ECO:0000256" key="7">
    <source>
        <dbReference type="PROSITE-ProRule" id="PRU00169"/>
    </source>
</evidence>
<dbReference type="NCBIfam" id="NF001965">
    <property type="entry name" value="PRK00742.1"/>
    <property type="match status" value="1"/>
</dbReference>
<dbReference type="InterPro" id="IPR001789">
    <property type="entry name" value="Sig_transdc_resp-reg_receiver"/>
</dbReference>
<dbReference type="Pfam" id="PF01339">
    <property type="entry name" value="CheB_methylest"/>
    <property type="match status" value="1"/>
</dbReference>
<comment type="function">
    <text evidence="5">Involved in chemotaxis. Part of a chemotaxis signal transduction system that modulates chemotaxis in response to various stimuli. Catalyzes the demethylation of specific methylglutamate residues introduced into the chemoreceptors (methyl-accepting chemotaxis proteins or MCP) by CheR. Also mediates the irreversible deamidation of specific glutamine residues to glutamic acid.</text>
</comment>
<dbReference type="GO" id="GO:0050568">
    <property type="term" value="F:protein-glutamine glutaminase activity"/>
    <property type="evidence" value="ECO:0007669"/>
    <property type="project" value="UniProtKB-UniRule"/>
</dbReference>
<dbReference type="HAMAP" id="MF_00099">
    <property type="entry name" value="CheB_chemtxs"/>
    <property type="match status" value="1"/>
</dbReference>
<dbReference type="eggNOG" id="COG2201">
    <property type="taxonomic scope" value="Bacteria"/>
</dbReference>
<dbReference type="Gene3D" id="3.40.50.2300">
    <property type="match status" value="1"/>
</dbReference>
<evidence type="ECO:0000256" key="8">
    <source>
        <dbReference type="SAM" id="MobiDB-lite"/>
    </source>
</evidence>
<dbReference type="Proteomes" id="UP000002586">
    <property type="component" value="Chromosome"/>
</dbReference>
<feature type="modified residue" description="4-aspartylphosphate" evidence="5 7">
    <location>
        <position position="80"/>
    </location>
</feature>
<keyword evidence="3 5" id="KW-0378">Hydrolase</keyword>
<dbReference type="GO" id="GO:0006935">
    <property type="term" value="P:chemotaxis"/>
    <property type="evidence" value="ECO:0007669"/>
    <property type="project" value="UniProtKB-UniRule"/>
</dbReference>
<comment type="catalytic activity">
    <reaction evidence="5">
        <text>L-glutaminyl-[protein] + H2O = L-glutamyl-[protein] + NH4(+)</text>
        <dbReference type="Rhea" id="RHEA:16441"/>
        <dbReference type="Rhea" id="RHEA-COMP:10207"/>
        <dbReference type="Rhea" id="RHEA-COMP:10208"/>
        <dbReference type="ChEBI" id="CHEBI:15377"/>
        <dbReference type="ChEBI" id="CHEBI:28938"/>
        <dbReference type="ChEBI" id="CHEBI:29973"/>
        <dbReference type="ChEBI" id="CHEBI:30011"/>
        <dbReference type="EC" id="3.5.1.44"/>
    </reaction>
</comment>
<feature type="region of interest" description="Disordered" evidence="8">
    <location>
        <begin position="159"/>
        <end position="181"/>
    </location>
</feature>
<dbReference type="KEGG" id="mgm:Mmc1_0626"/>
<dbReference type="Gene3D" id="3.40.50.180">
    <property type="entry name" value="Methylesterase CheB, C-terminal domain"/>
    <property type="match status" value="1"/>
</dbReference>
<dbReference type="CDD" id="cd17541">
    <property type="entry name" value="REC_CheB-like"/>
    <property type="match status" value="1"/>
</dbReference>
<evidence type="ECO:0000256" key="3">
    <source>
        <dbReference type="ARBA" id="ARBA00022801"/>
    </source>
</evidence>
<dbReference type="NCBIfam" id="NF009206">
    <property type="entry name" value="PRK12555.1"/>
    <property type="match status" value="1"/>
</dbReference>
<dbReference type="SMART" id="SM00448">
    <property type="entry name" value="REC"/>
    <property type="match status" value="1"/>
</dbReference>
<dbReference type="PIRSF" id="PIRSF000876">
    <property type="entry name" value="RR_chemtxs_CheB"/>
    <property type="match status" value="1"/>
</dbReference>
<comment type="subcellular location">
    <subcellularLocation>
        <location evidence="5">Cytoplasm</location>
    </subcellularLocation>
</comment>
<feature type="active site" evidence="5 6">
    <location>
        <position position="239"/>
    </location>
</feature>
<dbReference type="EC" id="3.1.1.61" evidence="5"/>
<dbReference type="InterPro" id="IPR011006">
    <property type="entry name" value="CheY-like_superfamily"/>
</dbReference>
<evidence type="ECO:0000256" key="6">
    <source>
        <dbReference type="PROSITE-ProRule" id="PRU00050"/>
    </source>
</evidence>
<dbReference type="InterPro" id="IPR008248">
    <property type="entry name" value="CheB-like"/>
</dbReference>
<sequence>MVSDKSCSFSTDTHAESCFCTMPNAPTIRVLIIDDSVTVQKTLTKILNSDPGIAVIGCAADPYQAAELMRTQAPDVITLDVEMPRMDGLTFLRKLMRQHPIPVVMCSSLTLENSAKAVQALELGAVEVFAKPRLGDALQLEEISIQFCDAIKAAAKVNFNNKPTPKPKKNDPAPHSAIKVPPKLNADSILPPKEASFCRAAPGQGRVLVIGASTGGTEALKAVLTQLPSHCPPVFIVQHMPHQFTGPFAKRMNELCAIQVKEAEHQEVVTPGMAVIAPGDRHMLLRYSAGSYRVELRDGALVSRHRPSVDVLFRSAAQFAPGVAVGAILTGMGDDGAHGMWEMHQTGSPTVAQDEKSCVVFGMPKEAIARGGVDTVIPLPNIPAKLMQLSSEKP</sequence>
<evidence type="ECO:0000259" key="9">
    <source>
        <dbReference type="PROSITE" id="PS50110"/>
    </source>
</evidence>
<dbReference type="GO" id="GO:0008984">
    <property type="term" value="F:protein-glutamate methylesterase activity"/>
    <property type="evidence" value="ECO:0007669"/>
    <property type="project" value="UniProtKB-UniRule"/>
</dbReference>
<keyword evidence="5 7" id="KW-0597">Phosphoprotein</keyword>
<dbReference type="HOGENOM" id="CLU_000445_51_0_5"/>
<evidence type="ECO:0000256" key="2">
    <source>
        <dbReference type="ARBA" id="ARBA00022500"/>
    </source>
</evidence>
<name>A0L5A4_MAGMM</name>
<dbReference type="PANTHER" id="PTHR42872">
    <property type="entry name" value="PROTEIN-GLUTAMATE METHYLESTERASE/PROTEIN-GLUTAMINE GLUTAMINASE"/>
    <property type="match status" value="1"/>
</dbReference>
<organism evidence="11 12">
    <name type="scientific">Magnetococcus marinus (strain ATCC BAA-1437 / JCM 17883 / MC-1)</name>
    <dbReference type="NCBI Taxonomy" id="156889"/>
    <lineage>
        <taxon>Bacteria</taxon>
        <taxon>Pseudomonadati</taxon>
        <taxon>Pseudomonadota</taxon>
        <taxon>Magnetococcia</taxon>
        <taxon>Magnetococcales</taxon>
        <taxon>Magnetococcaceae</taxon>
        <taxon>Magnetococcus</taxon>
    </lineage>
</organism>
<feature type="active site" evidence="5 6">
    <location>
        <position position="213"/>
    </location>
</feature>
<reference evidence="11 12" key="2">
    <citation type="journal article" date="2012" name="Int. J. Syst. Evol. Microbiol.">
        <title>Magnetococcus marinus gen. nov., sp. nov., a marine, magnetotactic bacterium that represents a novel lineage (Magnetococcaceae fam. nov.; Magnetococcales ord. nov.) at the base of the Alphaproteobacteria.</title>
        <authorList>
            <person name="Bazylinski D.A."/>
            <person name="Williams T.J."/>
            <person name="Lefevre C.T."/>
            <person name="Berg R.J."/>
            <person name="Zhang C.L."/>
            <person name="Bowser S.S."/>
            <person name="Dean A.J."/>
            <person name="Beveridge T.J."/>
        </authorList>
    </citation>
    <scope>NUCLEOTIDE SEQUENCE [LARGE SCALE GENOMIC DNA]</scope>
    <source>
        <strain evidence="12">ATCC BAA-1437 / JCM 17883 / MC-1</strain>
    </source>
</reference>
<evidence type="ECO:0000313" key="11">
    <source>
        <dbReference type="EMBL" id="ABK43147.1"/>
    </source>
</evidence>
<dbReference type="InterPro" id="IPR000673">
    <property type="entry name" value="Sig_transdc_resp-reg_Me-estase"/>
</dbReference>
<dbReference type="PROSITE" id="PS50122">
    <property type="entry name" value="CHEB"/>
    <property type="match status" value="1"/>
</dbReference>
<evidence type="ECO:0000256" key="1">
    <source>
        <dbReference type="ARBA" id="ARBA00022490"/>
    </source>
</evidence>
<dbReference type="Pfam" id="PF00072">
    <property type="entry name" value="Response_reg"/>
    <property type="match status" value="1"/>
</dbReference>
<dbReference type="SUPFAM" id="SSF52738">
    <property type="entry name" value="Methylesterase CheB, C-terminal domain"/>
    <property type="match status" value="1"/>
</dbReference>
<dbReference type="PANTHER" id="PTHR42872:SF6">
    <property type="entry name" value="PROTEIN-GLUTAMATE METHYLESTERASE_PROTEIN-GLUTAMINE GLUTAMINASE"/>
    <property type="match status" value="1"/>
</dbReference>
<dbReference type="EC" id="3.5.1.44" evidence="5"/>
<keyword evidence="1 5" id="KW-0963">Cytoplasm</keyword>
<comment type="similarity">
    <text evidence="5">Belongs to the CheB family.</text>
</comment>
<dbReference type="EMBL" id="CP000471">
    <property type="protein sequence ID" value="ABK43147.1"/>
    <property type="molecule type" value="Genomic_DNA"/>
</dbReference>
<evidence type="ECO:0000313" key="12">
    <source>
        <dbReference type="Proteomes" id="UP000002586"/>
    </source>
</evidence>
<gene>
    <name evidence="5" type="primary">cheB</name>
    <name evidence="11" type="ordered locus">Mmc1_0626</name>
</gene>
<feature type="domain" description="CheB-type methylesterase" evidence="10">
    <location>
        <begin position="202"/>
        <end position="393"/>
    </location>
</feature>